<dbReference type="InterPro" id="IPR016047">
    <property type="entry name" value="M23ase_b-sheet_dom"/>
</dbReference>
<dbReference type="AlphaFoldDB" id="A0A366Y2F7"/>
<dbReference type="GO" id="GO:0004222">
    <property type="term" value="F:metalloendopeptidase activity"/>
    <property type="evidence" value="ECO:0007669"/>
    <property type="project" value="TreeGrafter"/>
</dbReference>
<protein>
    <submittedName>
        <fullName evidence="5">Peptidase M23</fullName>
    </submittedName>
</protein>
<dbReference type="RefSeq" id="WP_113803885.1">
    <property type="nucleotide sequence ID" value="NZ_QOCW01000001.1"/>
</dbReference>
<accession>A0A366Y2F7</accession>
<dbReference type="EMBL" id="QOCW01000001">
    <property type="protein sequence ID" value="RBW71179.1"/>
    <property type="molecule type" value="Genomic_DNA"/>
</dbReference>
<dbReference type="OrthoDB" id="9805070at2"/>
<feature type="compositionally biased region" description="Basic and acidic residues" evidence="2">
    <location>
        <begin position="251"/>
        <end position="280"/>
    </location>
</feature>
<keyword evidence="6" id="KW-1185">Reference proteome</keyword>
<dbReference type="InterPro" id="IPR057309">
    <property type="entry name" value="PcsB_CC"/>
</dbReference>
<evidence type="ECO:0000259" key="3">
    <source>
        <dbReference type="Pfam" id="PF01551"/>
    </source>
</evidence>
<dbReference type="InterPro" id="IPR050570">
    <property type="entry name" value="Cell_wall_metabolism_enzyme"/>
</dbReference>
<name>A0A366Y2F7_9BACI</name>
<dbReference type="CDD" id="cd12797">
    <property type="entry name" value="M23_peptidase"/>
    <property type="match status" value="1"/>
</dbReference>
<dbReference type="Gene3D" id="2.70.70.10">
    <property type="entry name" value="Glucose Permease (Domain IIA)"/>
    <property type="match status" value="1"/>
</dbReference>
<feature type="domain" description="Peptidoglycan hydrolase PcsB coiled-coil" evidence="4">
    <location>
        <begin position="107"/>
        <end position="180"/>
    </location>
</feature>
<dbReference type="SUPFAM" id="SSF51261">
    <property type="entry name" value="Duplicated hybrid motif"/>
    <property type="match status" value="1"/>
</dbReference>
<organism evidence="5 6">
    <name type="scientific">Bacillus taeanensis</name>
    <dbReference type="NCBI Taxonomy" id="273032"/>
    <lineage>
        <taxon>Bacteria</taxon>
        <taxon>Bacillati</taxon>
        <taxon>Bacillota</taxon>
        <taxon>Bacilli</taxon>
        <taxon>Bacillales</taxon>
        <taxon>Bacillaceae</taxon>
        <taxon>Bacillus</taxon>
    </lineage>
</organism>
<keyword evidence="1" id="KW-0732">Signal</keyword>
<dbReference type="Pfam" id="PF01551">
    <property type="entry name" value="Peptidase_M23"/>
    <property type="match status" value="1"/>
</dbReference>
<dbReference type="PANTHER" id="PTHR21666:SF270">
    <property type="entry name" value="MUREIN HYDROLASE ACTIVATOR ENVC"/>
    <property type="match status" value="1"/>
</dbReference>
<evidence type="ECO:0000256" key="1">
    <source>
        <dbReference type="ARBA" id="ARBA00022729"/>
    </source>
</evidence>
<evidence type="ECO:0000313" key="6">
    <source>
        <dbReference type="Proteomes" id="UP000253314"/>
    </source>
</evidence>
<feature type="region of interest" description="Disordered" evidence="2">
    <location>
        <begin position="251"/>
        <end position="313"/>
    </location>
</feature>
<feature type="compositionally biased region" description="Low complexity" evidence="2">
    <location>
        <begin position="43"/>
        <end position="52"/>
    </location>
</feature>
<feature type="domain" description="M23ase beta-sheet core" evidence="3">
    <location>
        <begin position="335"/>
        <end position="427"/>
    </location>
</feature>
<proteinExistence type="predicted"/>
<comment type="caution">
    <text evidence="5">The sequence shown here is derived from an EMBL/GenBank/DDBJ whole genome shotgun (WGS) entry which is preliminary data.</text>
</comment>
<evidence type="ECO:0000313" key="5">
    <source>
        <dbReference type="EMBL" id="RBW71179.1"/>
    </source>
</evidence>
<feature type="region of interest" description="Disordered" evidence="2">
    <location>
        <begin position="42"/>
        <end position="67"/>
    </location>
</feature>
<evidence type="ECO:0000259" key="4">
    <source>
        <dbReference type="Pfam" id="PF24568"/>
    </source>
</evidence>
<feature type="compositionally biased region" description="Low complexity" evidence="2">
    <location>
        <begin position="281"/>
        <end position="313"/>
    </location>
</feature>
<dbReference type="PANTHER" id="PTHR21666">
    <property type="entry name" value="PEPTIDASE-RELATED"/>
    <property type="match status" value="1"/>
</dbReference>
<gene>
    <name evidence="5" type="ORF">DS031_00020</name>
</gene>
<dbReference type="Pfam" id="PF24568">
    <property type="entry name" value="CC_PcsB"/>
    <property type="match status" value="1"/>
</dbReference>
<dbReference type="Gene3D" id="6.10.250.3150">
    <property type="match status" value="1"/>
</dbReference>
<dbReference type="InterPro" id="IPR011055">
    <property type="entry name" value="Dup_hybrid_motif"/>
</dbReference>
<reference evidence="5 6" key="1">
    <citation type="submission" date="2018-07" db="EMBL/GenBank/DDBJ databases">
        <title>Lottiidibacillus patelloidae gen. nov., sp. nov., isolated from the intestinal tract of a marine limpet and the reclassification of B. taeanensis BH030017T, B. algicola KMM 3737T and B. hwajinpoensis SW-72T as genus Lottiidibacillus.</title>
        <authorList>
            <person name="Liu R."/>
            <person name="Huang Z."/>
        </authorList>
    </citation>
    <scope>NUCLEOTIDE SEQUENCE [LARGE SCALE GENOMIC DNA]</scope>
    <source>
        <strain evidence="5 6">BH030017</strain>
    </source>
</reference>
<feature type="compositionally biased region" description="Basic and acidic residues" evidence="2">
    <location>
        <begin position="53"/>
        <end position="67"/>
    </location>
</feature>
<dbReference type="Proteomes" id="UP000253314">
    <property type="component" value="Unassembled WGS sequence"/>
</dbReference>
<evidence type="ECO:0000256" key="2">
    <source>
        <dbReference type="SAM" id="MobiDB-lite"/>
    </source>
</evidence>
<sequence>MKRKAAVITLTAALTFSGVLPIGDVRSAAAASIDQKIEEVQKQQEQNQQEQQQSKEEITKIQEEQEHVESEIKRLDTAVMDTNDKLDKKQAEIDETNQHIEELKQEITILKERIAERDALLKDRVRAMYENGAVSYLDVLLGAKDFGDFVERVSALNVIAEQDRTILEEHKADKLSLEEKKVEVEEELAALEVKLKELEGLKQQLNSQMAEKQTLMESLEKQEGELHSHVEELENAEQLLAAQEAAFKEEKAEAERLAREEAERRAREEAAARAASEEAAKQQSSSNTSNASNSQSSSNTSSTPAPAPKPSGSSTFIWPANGYVSSGYGSRWGTLHAGADIAAGGTVPIVAAAGGTVIRAEYSSSYGNVVYIAHNINGQNYTTVYAHMRSLNVSYGQRVSQGQMLGYMGNTGNSYGQHLHFELHLGGWNAAKSNSVDPLRYLP</sequence>